<dbReference type="GeneID" id="78078775"/>
<evidence type="ECO:0000313" key="4">
    <source>
        <dbReference type="EMBL" id="MDC5743445.1"/>
    </source>
</evidence>
<evidence type="ECO:0000313" key="5">
    <source>
        <dbReference type="EMBL" id="OAM96745.1"/>
    </source>
</evidence>
<keyword evidence="5" id="KW-0614">Plasmid</keyword>
<evidence type="ECO:0000256" key="1">
    <source>
        <dbReference type="ARBA" id="ARBA00001933"/>
    </source>
</evidence>
<reference evidence="4" key="3">
    <citation type="submission" date="2022-11" db="EMBL/GenBank/DDBJ databases">
        <title>Role of the vibriolysin VemA secreted by the emergent pathogen Vibrio europaeus in the colonization of Manila clam mucus.</title>
        <authorList>
            <person name="Martinez C."/>
            <person name="Rodriguez S."/>
            <person name="Vences A."/>
            <person name="Barja J.L."/>
            <person name="Toranzo A.E."/>
            <person name="Dubert J."/>
        </authorList>
    </citation>
    <scope>NUCLEOTIDE SEQUENCE</scope>
    <source>
        <strain evidence="4">3454</strain>
    </source>
</reference>
<proteinExistence type="predicted"/>
<dbReference type="EMBL" id="JAPFIT010000033">
    <property type="protein sequence ID" value="MDC5743445.1"/>
    <property type="molecule type" value="Genomic_DNA"/>
</dbReference>
<dbReference type="Proteomes" id="UP000501443">
    <property type="component" value="Plasmid pveu"/>
</dbReference>
<protein>
    <submittedName>
        <fullName evidence="4">Aminotransferase class I/II-fold pyridoxal phosphate-dependent enzyme</fullName>
    </submittedName>
    <submittedName>
        <fullName evidence="5">Histidinol phosphate aminotransferase</fullName>
    </submittedName>
    <submittedName>
        <fullName evidence="6">Histidinol-phosphate aminotransferase family protein</fullName>
    </submittedName>
</protein>
<geneLocation type="plasmid" evidence="8">
    <name>pveu</name>
</geneLocation>
<dbReference type="PANTHER" id="PTHR42885">
    <property type="entry name" value="HISTIDINOL-PHOSPHATE AMINOTRANSFERASE-RELATED"/>
    <property type="match status" value="1"/>
</dbReference>
<dbReference type="Proteomes" id="UP000094761">
    <property type="component" value="Unassembled WGS sequence"/>
</dbReference>
<keyword evidence="9" id="KW-1185">Reference proteome</keyword>
<dbReference type="RefSeq" id="WP_069669755.1">
    <property type="nucleotide sequence ID" value="NZ_CP053542.1"/>
</dbReference>
<organism evidence="5 7">
    <name type="scientific">Vibrio europaeus</name>
    <dbReference type="NCBI Taxonomy" id="300876"/>
    <lineage>
        <taxon>Bacteria</taxon>
        <taxon>Pseudomonadati</taxon>
        <taxon>Pseudomonadota</taxon>
        <taxon>Gammaproteobacteria</taxon>
        <taxon>Vibrionales</taxon>
        <taxon>Vibrionaceae</taxon>
        <taxon>Vibrio</taxon>
        <taxon>Vibrio oreintalis group</taxon>
    </lineage>
</organism>
<reference evidence="6 8" key="2">
    <citation type="submission" date="2020-05" db="EMBL/GenBank/DDBJ databases">
        <title>First description outside Europe of the emergent pathogen for shellfish aquaculture Vibrio europaeus.</title>
        <authorList>
            <person name="Dubert J."/>
            <person name="Rojas R."/>
        </authorList>
    </citation>
    <scope>NUCLEOTIDE SEQUENCE [LARGE SCALE GENOMIC DNA]</scope>
    <source>
        <strain evidence="6 8">NPI-1</strain>
        <plasmid evidence="6">pVEu</plasmid>
        <plasmid evidence="8">pveu</plasmid>
    </source>
</reference>
<evidence type="ECO:0000259" key="3">
    <source>
        <dbReference type="Pfam" id="PF00155"/>
    </source>
</evidence>
<feature type="domain" description="Aminotransferase class I/classII large" evidence="3">
    <location>
        <begin position="16"/>
        <end position="322"/>
    </location>
</feature>
<name>A0A178J4T1_9VIBR</name>
<dbReference type="InterPro" id="IPR015422">
    <property type="entry name" value="PyrdxlP-dep_Trfase_small"/>
</dbReference>
<evidence type="ECO:0000313" key="6">
    <source>
        <dbReference type="EMBL" id="QJY38102.1"/>
    </source>
</evidence>
<dbReference type="Gene3D" id="3.40.640.10">
    <property type="entry name" value="Type I PLP-dependent aspartate aminotransferase-like (Major domain)"/>
    <property type="match status" value="1"/>
</dbReference>
<dbReference type="GO" id="GO:0008483">
    <property type="term" value="F:transaminase activity"/>
    <property type="evidence" value="ECO:0007669"/>
    <property type="project" value="UniProtKB-KW"/>
</dbReference>
<dbReference type="Pfam" id="PF00155">
    <property type="entry name" value="Aminotran_1_2"/>
    <property type="match status" value="1"/>
</dbReference>
<dbReference type="EMBL" id="CP053542">
    <property type="protein sequence ID" value="QJY38102.1"/>
    <property type="molecule type" value="Genomic_DNA"/>
</dbReference>
<dbReference type="InterPro" id="IPR015421">
    <property type="entry name" value="PyrdxlP-dep_Trfase_major"/>
</dbReference>
<geneLocation type="plasmid" evidence="5">
    <name>p251_like</name>
</geneLocation>
<dbReference type="InterPro" id="IPR015424">
    <property type="entry name" value="PyrdxlP-dep_Trfase"/>
</dbReference>
<gene>
    <name evidence="5" type="ORF">AZ468_23945</name>
    <name evidence="6" type="ORF">HOO69_16120</name>
    <name evidence="4" type="ORF">OPW20_25630</name>
</gene>
<dbReference type="GO" id="GO:0030170">
    <property type="term" value="F:pyridoxal phosphate binding"/>
    <property type="evidence" value="ECO:0007669"/>
    <property type="project" value="InterPro"/>
</dbReference>
<reference evidence="5 7" key="1">
    <citation type="submission" date="2016-03" db="EMBL/GenBank/DDBJ databases">
        <title>Draft genome sequence of the Vibrio tubiashii subs. europaeus.</title>
        <authorList>
            <person name="Spinard E."/>
            <person name="Dubert J."/>
            <person name="Nelson D.R."/>
            <person name="Barja J.L."/>
        </authorList>
    </citation>
    <scope>NUCLEOTIDE SEQUENCE [LARGE SCALE GENOMIC DNA]</scope>
    <source>
        <strain evidence="7">PP-638</strain>
        <strain evidence="5">PP2-638</strain>
        <plasmid evidence="5">p251_like</plasmid>
    </source>
</reference>
<geneLocation type="plasmid" evidence="6">
    <name>pVEu</name>
</geneLocation>
<dbReference type="EMBL" id="LUAX01000008">
    <property type="protein sequence ID" value="OAM96745.1"/>
    <property type="molecule type" value="Genomic_DNA"/>
</dbReference>
<dbReference type="AlphaFoldDB" id="A0A178J4T1"/>
<dbReference type="Proteomes" id="UP001150001">
    <property type="component" value="Unassembled WGS sequence"/>
</dbReference>
<keyword evidence="2" id="KW-0663">Pyridoxal phosphate</keyword>
<evidence type="ECO:0000256" key="2">
    <source>
        <dbReference type="ARBA" id="ARBA00022898"/>
    </source>
</evidence>
<keyword evidence="5" id="KW-0032">Aminotransferase</keyword>
<sequence length="341" mass="37558">MLKIVQGGADFNGHQHQIDLATCVNAMGPPISSIDVAQSLEHHRQLLVHPFHATDAFLESYARFLGVEAQSLVAGRGITELIHSVIQVYGRENTGFVTPDYTDFNLLLDKQNIAAICAPERERALNALAKVKQAVILSNPCNPTGVAIEASRLRALCLNNPSTMFVVDESYVEFTAEPAKWSMLGSELHNVIVLRSPTKCFGMGGIRVGAAWTRELATRKTLASHITKWPLSTFDSHYACAALERQQWKSETTQKLLVHAAAMEEVLCQLGFDVISNSPTHFRFVLHPHPAAIFDQLRQHGIFVRTKTAEEGVQGFRVTAPTCLDHLPTLERALQEVSCAG</sequence>
<dbReference type="InterPro" id="IPR004839">
    <property type="entry name" value="Aminotransferase_I/II_large"/>
</dbReference>
<dbReference type="Gene3D" id="3.90.1150.10">
    <property type="entry name" value="Aspartate Aminotransferase, domain 1"/>
    <property type="match status" value="1"/>
</dbReference>
<accession>A0A178J4T1</accession>
<evidence type="ECO:0000313" key="8">
    <source>
        <dbReference type="Proteomes" id="UP000501443"/>
    </source>
</evidence>
<keyword evidence="5" id="KW-0808">Transferase</keyword>
<dbReference type="SUPFAM" id="SSF53383">
    <property type="entry name" value="PLP-dependent transferases"/>
    <property type="match status" value="1"/>
</dbReference>
<evidence type="ECO:0000313" key="9">
    <source>
        <dbReference type="Proteomes" id="UP001150001"/>
    </source>
</evidence>
<dbReference type="OrthoDB" id="3224382at2"/>
<evidence type="ECO:0000313" key="7">
    <source>
        <dbReference type="Proteomes" id="UP000094761"/>
    </source>
</evidence>
<dbReference type="PANTHER" id="PTHR42885:SF1">
    <property type="entry name" value="THREONINE-PHOSPHATE DECARBOXYLASE"/>
    <property type="match status" value="1"/>
</dbReference>
<comment type="cofactor">
    <cofactor evidence="1">
        <name>pyridoxal 5'-phosphate</name>
        <dbReference type="ChEBI" id="CHEBI:597326"/>
    </cofactor>
</comment>